<keyword evidence="2" id="KW-1185">Reference proteome</keyword>
<accession>A0A067H649</accession>
<evidence type="ECO:0000313" key="1">
    <source>
        <dbReference type="EMBL" id="KDO83157.1"/>
    </source>
</evidence>
<organism evidence="1 2">
    <name type="scientific">Citrus sinensis</name>
    <name type="common">Sweet orange</name>
    <name type="synonym">Citrus aurantium var. sinensis</name>
    <dbReference type="NCBI Taxonomy" id="2711"/>
    <lineage>
        <taxon>Eukaryota</taxon>
        <taxon>Viridiplantae</taxon>
        <taxon>Streptophyta</taxon>
        <taxon>Embryophyta</taxon>
        <taxon>Tracheophyta</taxon>
        <taxon>Spermatophyta</taxon>
        <taxon>Magnoliopsida</taxon>
        <taxon>eudicotyledons</taxon>
        <taxon>Gunneridae</taxon>
        <taxon>Pentapetalae</taxon>
        <taxon>rosids</taxon>
        <taxon>malvids</taxon>
        <taxon>Sapindales</taxon>
        <taxon>Rutaceae</taxon>
        <taxon>Aurantioideae</taxon>
        <taxon>Citrus</taxon>
    </lineage>
</organism>
<reference evidence="1 2" key="1">
    <citation type="submission" date="2014-04" db="EMBL/GenBank/DDBJ databases">
        <authorList>
            <consortium name="International Citrus Genome Consortium"/>
            <person name="Gmitter F."/>
            <person name="Chen C."/>
            <person name="Farmerie W."/>
            <person name="Harkins T."/>
            <person name="Desany B."/>
            <person name="Mohiuddin M."/>
            <person name="Kodira C."/>
            <person name="Borodovsky M."/>
            <person name="Lomsadze A."/>
            <person name="Burns P."/>
            <person name="Jenkins J."/>
            <person name="Prochnik S."/>
            <person name="Shu S."/>
            <person name="Chapman J."/>
            <person name="Pitluck S."/>
            <person name="Schmutz J."/>
            <person name="Rokhsar D."/>
        </authorList>
    </citation>
    <scope>NUCLEOTIDE SEQUENCE</scope>
</reference>
<dbReference type="EMBL" id="KK784875">
    <property type="protein sequence ID" value="KDO83157.1"/>
    <property type="molecule type" value="Genomic_DNA"/>
</dbReference>
<gene>
    <name evidence="1" type="ORF">CISIN_1g046571mg</name>
</gene>
<dbReference type="Proteomes" id="UP000027120">
    <property type="component" value="Unassembled WGS sequence"/>
</dbReference>
<protein>
    <submittedName>
        <fullName evidence="1">Uncharacterized protein</fullName>
    </submittedName>
</protein>
<sequence>MINQSLRCSKAYFSPLLQFSKLSCPRNACGYQDAVSSNFIFNLKTIYVGVLNIRKLSRWQYSQPEIIESVKLV</sequence>
<evidence type="ECO:0000313" key="2">
    <source>
        <dbReference type="Proteomes" id="UP000027120"/>
    </source>
</evidence>
<dbReference type="AlphaFoldDB" id="A0A067H649"/>
<proteinExistence type="predicted"/>
<name>A0A067H649_CITSI</name>